<protein>
    <submittedName>
        <fullName evidence="2">AsmA family protein</fullName>
    </submittedName>
</protein>
<gene>
    <name evidence="2" type="ORF">DZC73_27140</name>
</gene>
<dbReference type="PANTHER" id="PTHR30441">
    <property type="entry name" value="DUF748 DOMAIN-CONTAINING PROTEIN"/>
    <property type="match status" value="1"/>
</dbReference>
<dbReference type="Pfam" id="PF05170">
    <property type="entry name" value="AsmA"/>
    <property type="match status" value="2"/>
</dbReference>
<dbReference type="AlphaFoldDB" id="A0A3N7HKQ4"/>
<dbReference type="GO" id="GO:0005886">
    <property type="term" value="C:plasma membrane"/>
    <property type="evidence" value="ECO:0007669"/>
    <property type="project" value="TreeGrafter"/>
</dbReference>
<name>A0A3N7HKQ4_9BURK</name>
<dbReference type="InterPro" id="IPR052894">
    <property type="entry name" value="AsmA-related"/>
</dbReference>
<dbReference type="RefSeq" id="WP_124543528.1">
    <property type="nucleotide sequence ID" value="NZ_QUSW01000010.1"/>
</dbReference>
<reference evidence="2 3" key="2">
    <citation type="submission" date="2018-12" db="EMBL/GenBank/DDBJ databases">
        <title>Rhizobacter gummiphilus sp. nov., a rubber-degrading bacterium isolated from the soil of a botanical garden in Japan.</title>
        <authorList>
            <person name="Shunsuke S.S."/>
        </authorList>
    </citation>
    <scope>NUCLEOTIDE SEQUENCE [LARGE SCALE GENOMIC DNA]</scope>
    <source>
        <strain evidence="2 3">S-16</strain>
    </source>
</reference>
<dbReference type="Proteomes" id="UP000267464">
    <property type="component" value="Unassembled WGS sequence"/>
</dbReference>
<proteinExistence type="predicted"/>
<evidence type="ECO:0000313" key="2">
    <source>
        <dbReference type="EMBL" id="RQP21586.1"/>
    </source>
</evidence>
<dbReference type="EMBL" id="QUSW01000010">
    <property type="protein sequence ID" value="RQP21586.1"/>
    <property type="molecule type" value="Genomic_DNA"/>
</dbReference>
<dbReference type="PANTHER" id="PTHR30441:SF4">
    <property type="entry name" value="PROTEIN ASMA"/>
    <property type="match status" value="1"/>
</dbReference>
<comment type="caution">
    <text evidence="2">The sequence shown here is derived from an EMBL/GenBank/DDBJ whole genome shotgun (WGS) entry which is preliminary data.</text>
</comment>
<dbReference type="OrthoDB" id="9766390at2"/>
<feature type="domain" description="AsmA" evidence="1">
    <location>
        <begin position="9"/>
        <end position="205"/>
    </location>
</feature>
<reference evidence="2 3" key="1">
    <citation type="submission" date="2018-08" db="EMBL/GenBank/DDBJ databases">
        <authorList>
            <person name="Khan S.A."/>
            <person name="Jeon C.O."/>
            <person name="Chun B.H."/>
            <person name="Jeong S.E."/>
        </authorList>
    </citation>
    <scope>NUCLEOTIDE SEQUENCE [LARGE SCALE GENOMIC DNA]</scope>
    <source>
        <strain evidence="2 3">S-16</strain>
    </source>
</reference>
<dbReference type="GO" id="GO:0090313">
    <property type="term" value="P:regulation of protein targeting to membrane"/>
    <property type="evidence" value="ECO:0007669"/>
    <property type="project" value="TreeGrafter"/>
</dbReference>
<organism evidence="2 3">
    <name type="scientific">Piscinibacter terrae</name>
    <dbReference type="NCBI Taxonomy" id="2496871"/>
    <lineage>
        <taxon>Bacteria</taxon>
        <taxon>Pseudomonadati</taxon>
        <taxon>Pseudomonadota</taxon>
        <taxon>Betaproteobacteria</taxon>
        <taxon>Burkholderiales</taxon>
        <taxon>Sphaerotilaceae</taxon>
        <taxon>Piscinibacter</taxon>
    </lineage>
</organism>
<keyword evidence="3" id="KW-1185">Reference proteome</keyword>
<sequence length="792" mass="83347">MGVWIRRVLIGLVGLVVLVVIAGAVFVASFDANKYKGVAIDWMKTHKQRTLVIDGPIELSIFPRLAMKVSKVTLSEAAKADNFAAIDSAGLAVDVLPLLHGEVVVGRIEAKGVRVTYLRDAKGKSNIDDLLTPDEAPKTETASKPVRFDVSGIELADVKATVRDDKSGTNGQVLLAKFKSGRLANRVEAPVDLDLQFDFKQPALKGNLTGETRLTLDMDTQSASLKKMNLGFKGDAPGLSGVDVALKGDVAWDGTKKSVNAQDLSVKLSGHTGALKHDGTTLSIERFAFEPDAQKLDLRKLVAAVKASQAGQPITLDLEWPELAVAGKSLSGSAFSGKLSRGGDMPLSAKFKSTAPSGSFDAVNLPGFEAQVESASPQRKLAGTLRSDLVIKPQPGSLALDKLDLQAKVEEPGLQPLALNIRGNALASAQKSSWNIAGQLNDNKFATEGSAVLAGNTPQINAKANFDSLDLNKLLTKEKTPNKPAAGNADVPVDLSGLRAVNAQVSVVAGRFAFEQYKVNDARIQATLDGGMLRITELQGKAWGGQLNATAFADARASRIAIKGAATGVDVNALVKDVAAKDWIEGNGRVSFDLDSAGRSVNELRSRLQGSAALQLRDGAVKGINLAKSLRQAKAALSMKQDASQKASQTEKTDFSELSASFQINDGVARSKDLDMKSPFLRLGGEGAIDVGKGRIDYVARATVASTAKGQDGAELAALKGLTIPVRLTGPFEALDWKIEWSAIATQAATKQLEDKLSEKLGLKPAAGAASGAASKPTAADALKKGLKGLFK</sequence>
<evidence type="ECO:0000313" key="3">
    <source>
        <dbReference type="Proteomes" id="UP000267464"/>
    </source>
</evidence>
<dbReference type="InterPro" id="IPR007844">
    <property type="entry name" value="AsmA"/>
</dbReference>
<feature type="domain" description="AsmA" evidence="1">
    <location>
        <begin position="488"/>
        <end position="674"/>
    </location>
</feature>
<accession>A0A3N7HKQ4</accession>
<evidence type="ECO:0000259" key="1">
    <source>
        <dbReference type="Pfam" id="PF05170"/>
    </source>
</evidence>